<reference evidence="3" key="1">
    <citation type="submission" date="2018-05" db="EMBL/GenBank/DDBJ databases">
        <authorList>
            <person name="Lanie J.A."/>
            <person name="Ng W.-L."/>
            <person name="Kazmierczak K.M."/>
            <person name="Andrzejewski T.M."/>
            <person name="Davidsen T.M."/>
            <person name="Wayne K.J."/>
            <person name="Tettelin H."/>
            <person name="Glass J.I."/>
            <person name="Rusch D."/>
            <person name="Podicherti R."/>
            <person name="Tsui H.-C.T."/>
            <person name="Winkler M.E."/>
        </authorList>
    </citation>
    <scope>NUCLEOTIDE SEQUENCE</scope>
</reference>
<name>A0A382W8G9_9ZZZZ</name>
<feature type="region of interest" description="Disordered" evidence="1">
    <location>
        <begin position="1"/>
        <end position="20"/>
    </location>
</feature>
<evidence type="ECO:0000256" key="1">
    <source>
        <dbReference type="SAM" id="MobiDB-lite"/>
    </source>
</evidence>
<proteinExistence type="predicted"/>
<feature type="non-terminal residue" evidence="3">
    <location>
        <position position="240"/>
    </location>
</feature>
<dbReference type="PANTHER" id="PTHR42792:SF2">
    <property type="entry name" value="FLAGELLIN"/>
    <property type="match status" value="1"/>
</dbReference>
<protein>
    <recommendedName>
        <fullName evidence="2">Flagellin N-terminal domain-containing protein</fullName>
    </recommendedName>
</protein>
<dbReference type="InterPro" id="IPR001492">
    <property type="entry name" value="Flagellin"/>
</dbReference>
<dbReference type="SUPFAM" id="SSF64518">
    <property type="entry name" value="Phase 1 flagellin"/>
    <property type="match status" value="1"/>
</dbReference>
<dbReference type="PRINTS" id="PR00207">
    <property type="entry name" value="FLAGELLIN"/>
</dbReference>
<evidence type="ECO:0000259" key="2">
    <source>
        <dbReference type="Pfam" id="PF00669"/>
    </source>
</evidence>
<feature type="domain" description="Flagellin N-terminal" evidence="2">
    <location>
        <begin position="3"/>
        <end position="140"/>
    </location>
</feature>
<evidence type="ECO:0000313" key="3">
    <source>
        <dbReference type="EMBL" id="SVD54408.1"/>
    </source>
</evidence>
<gene>
    <name evidence="3" type="ORF">METZ01_LOCUS407262</name>
</gene>
<accession>A0A382W8G9</accession>
<organism evidence="3">
    <name type="scientific">marine metagenome</name>
    <dbReference type="NCBI Taxonomy" id="408172"/>
    <lineage>
        <taxon>unclassified sequences</taxon>
        <taxon>metagenomes</taxon>
        <taxon>ecological metagenomes</taxon>
    </lineage>
</organism>
<sequence length="240" mass="26093">MRIRHNAAGMSTLRNSRMHQNRVQNSIEKLSSGSALNRAKDAPADLYQAEMLRSQASGLKQAAENAEHSISLLQTAGSFLGDISSKLTEMRQLAVQSSNEATNDPATLEANQYQLELLLSSILSIAEKADFGGKKLLDGSMGVNGVTVGENLKFIEAAKDTPSSPEKGFPIDITHTATRSSMVGQIPLTVDSIGEGFVIRVKEGSRLAVLDTREGDLFQEIEVMKKRNQRKQGGEFEDPF</sequence>
<dbReference type="InterPro" id="IPR001029">
    <property type="entry name" value="Flagellin_N"/>
</dbReference>
<dbReference type="EMBL" id="UINC01157430">
    <property type="protein sequence ID" value="SVD54408.1"/>
    <property type="molecule type" value="Genomic_DNA"/>
</dbReference>
<dbReference type="Gene3D" id="1.20.1330.10">
    <property type="entry name" value="f41 fragment of flagellin, N-terminal domain"/>
    <property type="match status" value="1"/>
</dbReference>
<dbReference type="PANTHER" id="PTHR42792">
    <property type="entry name" value="FLAGELLIN"/>
    <property type="match status" value="1"/>
</dbReference>
<dbReference type="GO" id="GO:0005198">
    <property type="term" value="F:structural molecule activity"/>
    <property type="evidence" value="ECO:0007669"/>
    <property type="project" value="InterPro"/>
</dbReference>
<dbReference type="GO" id="GO:0009288">
    <property type="term" value="C:bacterial-type flagellum"/>
    <property type="evidence" value="ECO:0007669"/>
    <property type="project" value="InterPro"/>
</dbReference>
<dbReference type="Pfam" id="PF00669">
    <property type="entry name" value="Flagellin_N"/>
    <property type="match status" value="1"/>
</dbReference>
<dbReference type="AlphaFoldDB" id="A0A382W8G9"/>